<dbReference type="PRINTS" id="PR00827">
    <property type="entry name" value="FELALLERGEN"/>
</dbReference>
<protein>
    <submittedName>
        <fullName evidence="6">ABPA26</fullName>
    </submittedName>
</protein>
<accession>A0A089N5R8</accession>
<comment type="similarity">
    <text evidence="2">Belongs to the secretoglobin family.</text>
</comment>
<dbReference type="GO" id="GO:0005576">
    <property type="term" value="C:extracellular region"/>
    <property type="evidence" value="ECO:0007669"/>
    <property type="project" value="UniProtKB-SubCell"/>
</dbReference>
<gene>
    <name evidence="6" type="primary">Abpa26</name>
</gene>
<evidence type="ECO:0000256" key="5">
    <source>
        <dbReference type="SAM" id="SignalP"/>
    </source>
</evidence>
<dbReference type="InterPro" id="IPR016126">
    <property type="entry name" value="Secretoglobin"/>
</dbReference>
<feature type="chain" id="PRO_5001847715" evidence="5">
    <location>
        <begin position="20"/>
        <end position="92"/>
    </location>
</feature>
<dbReference type="EMBL" id="KM014053">
    <property type="protein sequence ID" value="AIQ80450.1"/>
    <property type="molecule type" value="Genomic_DNA"/>
</dbReference>
<sequence>MKLAGALLLLGAALLLTSGGDCGLCPALQKKVDIFFNGTTEEYVEYLKPYNKDTNVLENAANIKKCSDRTLTEEDKAQATILINKITASRTC</sequence>
<dbReference type="AlphaFoldDB" id="A0A089N5R8"/>
<organism evidence="6">
    <name type="scientific">Mus musculus</name>
    <name type="common">Mouse</name>
    <dbReference type="NCBI Taxonomy" id="10090"/>
    <lineage>
        <taxon>Eukaryota</taxon>
        <taxon>Metazoa</taxon>
        <taxon>Chordata</taxon>
        <taxon>Craniata</taxon>
        <taxon>Vertebrata</taxon>
        <taxon>Euteleostomi</taxon>
        <taxon>Mammalia</taxon>
        <taxon>Eutheria</taxon>
        <taxon>Euarchontoglires</taxon>
        <taxon>Glires</taxon>
        <taxon>Rodentia</taxon>
        <taxon>Myomorpha</taxon>
        <taxon>Muroidea</taxon>
        <taxon>Muridae</taxon>
        <taxon>Murinae</taxon>
        <taxon>Mus</taxon>
        <taxon>Mus</taxon>
    </lineage>
</organism>
<feature type="signal peptide" evidence="5">
    <location>
        <begin position="1"/>
        <end position="19"/>
    </location>
</feature>
<dbReference type="CDD" id="cd00633">
    <property type="entry name" value="Secretoglobin"/>
    <property type="match status" value="1"/>
</dbReference>
<dbReference type="Pfam" id="PF01099">
    <property type="entry name" value="Uteroglobin"/>
    <property type="match status" value="1"/>
</dbReference>
<evidence type="ECO:0000256" key="1">
    <source>
        <dbReference type="ARBA" id="ARBA00004613"/>
    </source>
</evidence>
<reference evidence="6" key="2">
    <citation type="journal article" date="2014" name="PLoS ONE">
        <title>Did androgen-binding protein paralogs undergo neo- and/or Subfunctionalization as the Abp gene region expanded in the mouse genome?</title>
        <authorList>
            <person name="Karn R.C."/>
            <person name="Chung A.G."/>
            <person name="Laukaitis C.M."/>
        </authorList>
    </citation>
    <scope>NUCLEOTIDE SEQUENCE</scope>
    <source>
        <strain evidence="6">C57BL/6</strain>
    </source>
</reference>
<dbReference type="InterPro" id="IPR053723">
    <property type="entry name" value="Secretoglobin_Domain_sf"/>
</dbReference>
<comment type="subcellular location">
    <subcellularLocation>
        <location evidence="1">Secreted</location>
    </subcellularLocation>
</comment>
<evidence type="ECO:0000256" key="2">
    <source>
        <dbReference type="ARBA" id="ARBA00008650"/>
    </source>
</evidence>
<dbReference type="PROSITE" id="PS51311">
    <property type="entry name" value="SCGB"/>
    <property type="match status" value="1"/>
</dbReference>
<evidence type="ECO:0000256" key="3">
    <source>
        <dbReference type="ARBA" id="ARBA00022525"/>
    </source>
</evidence>
<dbReference type="SMART" id="SM00096">
    <property type="entry name" value="UTG"/>
    <property type="match status" value="1"/>
</dbReference>
<reference evidence="6" key="1">
    <citation type="journal article" date="2014" name="Biochem. Soc. Trans.">
        <title>Selection shaped the evolution of mouse androgen-binding protein (ABP) function and promoted the duplication of Abp genes.</title>
        <authorList>
            <person name="Karn R.C."/>
            <person name="Laukaitis C.M."/>
        </authorList>
    </citation>
    <scope>NUCLEOTIDE SEQUENCE</scope>
    <source>
        <strain evidence="6">C57BL/6</strain>
    </source>
</reference>
<dbReference type="Gene3D" id="1.20.920.50">
    <property type="match status" value="1"/>
</dbReference>
<dbReference type="FunFam" id="1.20.920.50:FF:000001">
    <property type="entry name" value="Androgen-binding protein"/>
    <property type="match status" value="1"/>
</dbReference>
<proteinExistence type="inferred from homology"/>
<name>A0A089N5R8_MOUSE</name>
<dbReference type="InterPro" id="IPR006178">
    <property type="entry name" value="CH1-like"/>
</dbReference>
<dbReference type="PANTHER" id="PTHR21226:SF8">
    <property type="entry name" value="ABPA10-RELATED"/>
    <property type="match status" value="1"/>
</dbReference>
<keyword evidence="3" id="KW-0964">Secreted</keyword>
<dbReference type="InterPro" id="IPR035960">
    <property type="entry name" value="Secretoglobin_sf"/>
</dbReference>
<dbReference type="PANTHER" id="PTHR21226">
    <property type="entry name" value="ABPA10-RELATED"/>
    <property type="match status" value="1"/>
</dbReference>
<keyword evidence="4 5" id="KW-0732">Signal</keyword>
<evidence type="ECO:0000256" key="4">
    <source>
        <dbReference type="ARBA" id="ARBA00022729"/>
    </source>
</evidence>
<evidence type="ECO:0000313" key="6">
    <source>
        <dbReference type="EMBL" id="AIQ80450.1"/>
    </source>
</evidence>
<dbReference type="SUPFAM" id="SSF48201">
    <property type="entry name" value="Uteroglobin-like"/>
    <property type="match status" value="1"/>
</dbReference>